<proteinExistence type="predicted"/>
<feature type="region of interest" description="Disordered" evidence="1">
    <location>
        <begin position="213"/>
        <end position="239"/>
    </location>
</feature>
<dbReference type="AlphaFoldDB" id="X1TGL0"/>
<feature type="non-terminal residue" evidence="2">
    <location>
        <position position="239"/>
    </location>
</feature>
<sequence length="239" mass="26067">KEIPSSIERETLKAKGIKLLSYIGGNAWFASISDEDALRFNVPKVVAKYPFLKQIRSISEIFPEDKVAPQIREKRIGDWARTADGKVELVVNYFKDASIEQVKKKLEQLGATIIGEIPAVHSIVISIQEEKIRSIANEDSISWIELVPPSGKPESDRARTHVQVDAAHASGLNGNGVDIGVFEKGHCSNTHPDLAGRVTKGDADPWDRRQHPTMTGGMIAGNGSQSTAHGGAANQWRGN</sequence>
<evidence type="ECO:0000256" key="1">
    <source>
        <dbReference type="SAM" id="MobiDB-lite"/>
    </source>
</evidence>
<comment type="caution">
    <text evidence="2">The sequence shown here is derived from an EMBL/GenBank/DDBJ whole genome shotgun (WGS) entry which is preliminary data.</text>
</comment>
<dbReference type="InterPro" id="IPR036852">
    <property type="entry name" value="Peptidase_S8/S53_dom_sf"/>
</dbReference>
<evidence type="ECO:0000313" key="2">
    <source>
        <dbReference type="EMBL" id="GAJ04419.1"/>
    </source>
</evidence>
<dbReference type="GO" id="GO:0006508">
    <property type="term" value="P:proteolysis"/>
    <property type="evidence" value="ECO:0007669"/>
    <property type="project" value="InterPro"/>
</dbReference>
<gene>
    <name evidence="2" type="ORF">S12H4_51998</name>
</gene>
<feature type="non-terminal residue" evidence="2">
    <location>
        <position position="1"/>
    </location>
</feature>
<dbReference type="SUPFAM" id="SSF52743">
    <property type="entry name" value="Subtilisin-like"/>
    <property type="match status" value="1"/>
</dbReference>
<evidence type="ECO:0008006" key="3">
    <source>
        <dbReference type="Google" id="ProtNLM"/>
    </source>
</evidence>
<dbReference type="EMBL" id="BARW01032937">
    <property type="protein sequence ID" value="GAJ04419.1"/>
    <property type="molecule type" value="Genomic_DNA"/>
</dbReference>
<accession>X1TGL0</accession>
<dbReference type="Gene3D" id="3.40.50.200">
    <property type="entry name" value="Peptidase S8/S53 domain"/>
    <property type="match status" value="1"/>
</dbReference>
<dbReference type="Gene3D" id="3.30.70.2980">
    <property type="match status" value="1"/>
</dbReference>
<name>X1TGL0_9ZZZZ</name>
<reference evidence="2" key="1">
    <citation type="journal article" date="2014" name="Front. Microbiol.">
        <title>High frequency of phylogenetically diverse reductive dehalogenase-homologous genes in deep subseafloor sedimentary metagenomes.</title>
        <authorList>
            <person name="Kawai M."/>
            <person name="Futagami T."/>
            <person name="Toyoda A."/>
            <person name="Takaki Y."/>
            <person name="Nishi S."/>
            <person name="Hori S."/>
            <person name="Arai W."/>
            <person name="Tsubouchi T."/>
            <person name="Morono Y."/>
            <person name="Uchiyama I."/>
            <person name="Ito T."/>
            <person name="Fujiyama A."/>
            <person name="Inagaki F."/>
            <person name="Takami H."/>
        </authorList>
    </citation>
    <scope>NUCLEOTIDE SEQUENCE</scope>
    <source>
        <strain evidence="2">Expedition CK06-06</strain>
    </source>
</reference>
<protein>
    <recommendedName>
        <fullName evidence="3">Peptidase S8/S53 domain-containing protein</fullName>
    </recommendedName>
</protein>
<dbReference type="GO" id="GO:0004252">
    <property type="term" value="F:serine-type endopeptidase activity"/>
    <property type="evidence" value="ECO:0007669"/>
    <property type="project" value="InterPro"/>
</dbReference>
<organism evidence="2">
    <name type="scientific">marine sediment metagenome</name>
    <dbReference type="NCBI Taxonomy" id="412755"/>
    <lineage>
        <taxon>unclassified sequences</taxon>
        <taxon>metagenomes</taxon>
        <taxon>ecological metagenomes</taxon>
    </lineage>
</organism>
<dbReference type="PROSITE" id="PS51892">
    <property type="entry name" value="SUBTILASE"/>
    <property type="match status" value="1"/>
</dbReference>